<dbReference type="SUPFAM" id="SSF101898">
    <property type="entry name" value="NHL repeat"/>
    <property type="match status" value="1"/>
</dbReference>
<evidence type="ECO:0000313" key="3">
    <source>
        <dbReference type="Proteomes" id="UP000826651"/>
    </source>
</evidence>
<protein>
    <submittedName>
        <fullName evidence="2">ScyD/ScyE family protein</fullName>
    </submittedName>
</protein>
<feature type="chain" id="PRO_5045290826" evidence="1">
    <location>
        <begin position="27"/>
        <end position="348"/>
    </location>
</feature>
<comment type="caution">
    <text evidence="2">The sequence shown here is derived from an EMBL/GenBank/DDBJ whole genome shotgun (WGS) entry which is preliminary data.</text>
</comment>
<evidence type="ECO:0000256" key="1">
    <source>
        <dbReference type="SAM" id="SignalP"/>
    </source>
</evidence>
<dbReference type="Gene3D" id="2.130.10.10">
    <property type="entry name" value="YVTN repeat-like/Quinoprotein amine dehydrogenase"/>
    <property type="match status" value="1"/>
</dbReference>
<dbReference type="NCBIfam" id="NF033206">
    <property type="entry name" value="ScyE_fam"/>
    <property type="match status" value="1"/>
</dbReference>
<keyword evidence="1" id="KW-0732">Signal</keyword>
<evidence type="ECO:0000313" key="2">
    <source>
        <dbReference type="EMBL" id="MBZ2194826.1"/>
    </source>
</evidence>
<keyword evidence="3" id="KW-1185">Reference proteome</keyword>
<dbReference type="Gene3D" id="2.120.10.30">
    <property type="entry name" value="TolB, C-terminal domain"/>
    <property type="match status" value="1"/>
</dbReference>
<dbReference type="RefSeq" id="WP_223402119.1">
    <property type="nucleotide sequence ID" value="NZ_JAGSHT010000002.1"/>
</dbReference>
<reference evidence="2 3" key="1">
    <citation type="submission" date="2021-04" db="EMBL/GenBank/DDBJ databases">
        <title>Ruania sp. nov., isolated from sandy soil of mangrove forest.</title>
        <authorList>
            <person name="Ge X."/>
            <person name="Huang R."/>
            <person name="Liu W."/>
        </authorList>
    </citation>
    <scope>NUCLEOTIDE SEQUENCE [LARGE SCALE GENOMIC DNA]</scope>
    <source>
        <strain evidence="2 3">N2-46</strain>
    </source>
</reference>
<gene>
    <name evidence="2" type="ORF">KCQ71_01575</name>
</gene>
<name>A0ABS7S3A4_9MICO</name>
<dbReference type="InterPro" id="IPR048031">
    <property type="entry name" value="ScyD/ScyE-like"/>
</dbReference>
<dbReference type="Proteomes" id="UP000826651">
    <property type="component" value="Unassembled WGS sequence"/>
</dbReference>
<feature type="signal peptide" evidence="1">
    <location>
        <begin position="1"/>
        <end position="26"/>
    </location>
</feature>
<sequence>MRIRSGVSLVAGAVLLIGAQAGAAVADEGEEVTVVASGLNSPRGLAFGPDGGLYVATVGDGSDDGAVVRLDLRTGAATEVVAGLPTYVAPAGDVVGAHDVTFQGRGNMFVPVGLGDDPAARPADTDLGVLLRVAPNGRTRTVADLAAYEAEVNPDGGLPDSNPHSAAAVPGGVVIADAGANALLFLASSGELSTLATFDDREVPFAGGTVLAQSVPDAVTVGPDGAYYVGELLGFPFAPGESRVYRVTPDGSAEVYAEGFTSIIDLAFDSDGNLYVLEIAEAGLLNAFTTGDFEGALIKVTPDGVRSEVADGQLVAPGGITVGRDGALYVTTATLFGGGLGTVVRIDQ</sequence>
<proteinExistence type="predicted"/>
<dbReference type="InterPro" id="IPR015943">
    <property type="entry name" value="WD40/YVTN_repeat-like_dom_sf"/>
</dbReference>
<accession>A0ABS7S3A4</accession>
<dbReference type="EMBL" id="JAGSHT010000002">
    <property type="protein sequence ID" value="MBZ2194826.1"/>
    <property type="molecule type" value="Genomic_DNA"/>
</dbReference>
<organism evidence="2 3">
    <name type="scientific">Occultella gossypii</name>
    <dbReference type="NCBI Taxonomy" id="2800820"/>
    <lineage>
        <taxon>Bacteria</taxon>
        <taxon>Bacillati</taxon>
        <taxon>Actinomycetota</taxon>
        <taxon>Actinomycetes</taxon>
        <taxon>Micrococcales</taxon>
        <taxon>Ruaniaceae</taxon>
        <taxon>Occultella</taxon>
    </lineage>
</organism>
<dbReference type="InterPro" id="IPR011042">
    <property type="entry name" value="6-blade_b-propeller_TolB-like"/>
</dbReference>